<dbReference type="RefSeq" id="WP_102331834.1">
    <property type="nucleotide sequence ID" value="NZ_CP058566.2"/>
</dbReference>
<keyword evidence="2" id="KW-1185">Reference proteome</keyword>
<dbReference type="AlphaFoldDB" id="A0A2P5P805"/>
<sequence length="224" mass="24770">MKRAADTYLLLWGGPLSPSSAKRVLYWALNVDGALCGIILPAGVWSSVEKTLDTPLGLSSSYLSVAVSGLSTPQPELRLVTIDSDTLYDFCYVKNAVYRLKRSPQKLKVDPASLINHIGLADTPPLATLRRFGSLPDKGAFHTFLPDKSRVELYYLIEEGETPPAKLGVQVLWGLKGFGLPVVARGADHRPGEAEKAILDRTAVRPLPFWLRQFGRLFKRGRRR</sequence>
<name>A0A2P5P805_9CHLR</name>
<accession>A0A2P5P805</accession>
<protein>
    <submittedName>
        <fullName evidence="1">Uncharacterized protein</fullName>
    </submittedName>
</protein>
<evidence type="ECO:0000313" key="2">
    <source>
        <dbReference type="Proteomes" id="UP000235653"/>
    </source>
</evidence>
<proteinExistence type="predicted"/>
<dbReference type="EMBL" id="JQAN02000007">
    <property type="protein sequence ID" value="PPD58427.1"/>
    <property type="molecule type" value="Genomic_DNA"/>
</dbReference>
<dbReference type="Proteomes" id="UP000235653">
    <property type="component" value="Unassembled WGS sequence"/>
</dbReference>
<gene>
    <name evidence="1" type="ORF">JP09_004085</name>
</gene>
<comment type="caution">
    <text evidence="1">The sequence shown here is derived from an EMBL/GenBank/DDBJ whole genome shotgun (WGS) entry which is preliminary data.</text>
</comment>
<organism evidence="1 2">
    <name type="scientific">Dehalogenimonas etheniformans</name>
    <dbReference type="NCBI Taxonomy" id="1536648"/>
    <lineage>
        <taxon>Bacteria</taxon>
        <taxon>Bacillati</taxon>
        <taxon>Chloroflexota</taxon>
        <taxon>Dehalococcoidia</taxon>
        <taxon>Dehalococcoidales</taxon>
        <taxon>Dehalococcoidaceae</taxon>
        <taxon>Dehalogenimonas</taxon>
    </lineage>
</organism>
<evidence type="ECO:0000313" key="1">
    <source>
        <dbReference type="EMBL" id="PPD58427.1"/>
    </source>
</evidence>
<dbReference type="OrthoDB" id="153854at2"/>
<reference evidence="1 2" key="1">
    <citation type="journal article" date="2017" name="ISME J.">
        <title>Grape pomace compost harbors organohalide-respiring Dehalogenimonas species with novel reductive dehalogenase genes.</title>
        <authorList>
            <person name="Yang Y."/>
            <person name="Higgins S.A."/>
            <person name="Yan J."/>
            <person name="Simsir B."/>
            <person name="Chourey K."/>
            <person name="Iyer R."/>
            <person name="Hettich R.L."/>
            <person name="Baldwin B."/>
            <person name="Ogles D.M."/>
            <person name="Loffler F.E."/>
        </authorList>
    </citation>
    <scope>NUCLEOTIDE SEQUENCE [LARGE SCALE GENOMIC DNA]</scope>
    <source>
        <strain evidence="1 2">GP</strain>
    </source>
</reference>